<feature type="region of interest" description="Disordered" evidence="1">
    <location>
        <begin position="225"/>
        <end position="244"/>
    </location>
</feature>
<dbReference type="AlphaFoldDB" id="A0A6V7NVI0"/>
<gene>
    <name evidence="2" type="ORF">CB5_LOCUS5826</name>
</gene>
<sequence length="431" mass="49276">MHFRLPQQWRRPLLLRLPRGRPAQHPLLPLPPRSLRLRLHLPPLLLPLRRRLFRPPLARHVPPPLGLRHQPPLLVPLLLPRLLYRTLDRWENLIGFWRRVGASAAAPALVFFEWGASSIAASAVSPSPGPGSYGVLKVPFLWMGLSPRGDPLCFLLRPSGSRSESPSEPSDPDPIPVTVSFMGRNHFVVEEDRSFDADAQEEDSVESTSPPDRVMSEIYEYFANRTSPNGDKSFRRQRKRERERLGRRGRGFDTQHFVKISNYYPTLSRPLQGLWKGICEDMVLDFFLVAYDDVGGMSCRRVGEMGSQFSGYSPVFWTSNTAFIESPFPQEEQDIYISRRHIRSVASSQRNVESEVVLRILCINSSYDLVIPDLSGDSGNFRNVEGRIWEYEDKTFGFGFLQNNFIIDLKPIAMDGRILDTVDKFCDRCTL</sequence>
<evidence type="ECO:0000256" key="1">
    <source>
        <dbReference type="SAM" id="MobiDB-lite"/>
    </source>
</evidence>
<evidence type="ECO:0000313" key="2">
    <source>
        <dbReference type="EMBL" id="CAD1822615.1"/>
    </source>
</evidence>
<name>A0A6V7NVI0_ANACO</name>
<feature type="compositionally biased region" description="Low complexity" evidence="1">
    <location>
        <begin position="157"/>
        <end position="168"/>
    </location>
</feature>
<reference evidence="2" key="1">
    <citation type="submission" date="2020-07" db="EMBL/GenBank/DDBJ databases">
        <authorList>
            <person name="Lin J."/>
        </authorList>
    </citation>
    <scope>NUCLEOTIDE SEQUENCE</scope>
</reference>
<organism evidence="2">
    <name type="scientific">Ananas comosus var. bracteatus</name>
    <name type="common">red pineapple</name>
    <dbReference type="NCBI Taxonomy" id="296719"/>
    <lineage>
        <taxon>Eukaryota</taxon>
        <taxon>Viridiplantae</taxon>
        <taxon>Streptophyta</taxon>
        <taxon>Embryophyta</taxon>
        <taxon>Tracheophyta</taxon>
        <taxon>Spermatophyta</taxon>
        <taxon>Magnoliopsida</taxon>
        <taxon>Liliopsida</taxon>
        <taxon>Poales</taxon>
        <taxon>Bromeliaceae</taxon>
        <taxon>Bromelioideae</taxon>
        <taxon>Ananas</taxon>
    </lineage>
</organism>
<feature type="region of interest" description="Disordered" evidence="1">
    <location>
        <begin position="156"/>
        <end position="176"/>
    </location>
</feature>
<dbReference type="EMBL" id="LR862142">
    <property type="protein sequence ID" value="CAD1822615.1"/>
    <property type="molecule type" value="Genomic_DNA"/>
</dbReference>
<proteinExistence type="predicted"/>
<protein>
    <submittedName>
        <fullName evidence="2">Uncharacterized protein</fullName>
    </submittedName>
</protein>
<accession>A0A6V7NVI0</accession>